<protein>
    <submittedName>
        <fullName evidence="3">Transposase</fullName>
    </submittedName>
</protein>
<dbReference type="EMBL" id="UYYF01000436">
    <property type="protein sequence ID" value="VDM98167.1"/>
    <property type="molecule type" value="Genomic_DNA"/>
</dbReference>
<dbReference type="WBParaSite" id="TCLT_0000229101-mRNA-1">
    <property type="protein sequence ID" value="TCLT_0000229101-mRNA-1"/>
    <property type="gene ID" value="TCLT_0000229101"/>
</dbReference>
<reference evidence="1 2" key="2">
    <citation type="submission" date="2018-11" db="EMBL/GenBank/DDBJ databases">
        <authorList>
            <consortium name="Pathogen Informatics"/>
        </authorList>
    </citation>
    <scope>NUCLEOTIDE SEQUENCE [LARGE SCALE GENOMIC DNA]</scope>
</reference>
<keyword evidence="2" id="KW-1185">Reference proteome</keyword>
<evidence type="ECO:0000313" key="3">
    <source>
        <dbReference type="WBParaSite" id="TCLT_0000229101-mRNA-1"/>
    </source>
</evidence>
<evidence type="ECO:0000313" key="1">
    <source>
        <dbReference type="EMBL" id="VDM98167.1"/>
    </source>
</evidence>
<reference evidence="3" key="1">
    <citation type="submission" date="2017-02" db="UniProtKB">
        <authorList>
            <consortium name="WormBaseParasite"/>
        </authorList>
    </citation>
    <scope>IDENTIFICATION</scope>
</reference>
<dbReference type="AlphaFoldDB" id="A0A0N5CPZ1"/>
<name>A0A0N5CPZ1_THECL</name>
<gene>
    <name evidence="1" type="ORF">TCLT_LOCUS2292</name>
</gene>
<dbReference type="Proteomes" id="UP000276776">
    <property type="component" value="Unassembled WGS sequence"/>
</dbReference>
<evidence type="ECO:0000313" key="2">
    <source>
        <dbReference type="Proteomes" id="UP000276776"/>
    </source>
</evidence>
<accession>A0A0N5CPZ1</accession>
<sequence>MQSNVATRALLACNQSGAIGQVQKSIERLNMTAWIGRFLRSIICRWSVASKNRNHKGAKNRVGNPPRRQFLSAVVCTWIRWAVDLV</sequence>
<proteinExistence type="predicted"/>
<organism evidence="3">
    <name type="scientific">Thelazia callipaeda</name>
    <name type="common">Oriental eyeworm</name>
    <name type="synonym">Parasitic nematode</name>
    <dbReference type="NCBI Taxonomy" id="103827"/>
    <lineage>
        <taxon>Eukaryota</taxon>
        <taxon>Metazoa</taxon>
        <taxon>Ecdysozoa</taxon>
        <taxon>Nematoda</taxon>
        <taxon>Chromadorea</taxon>
        <taxon>Rhabditida</taxon>
        <taxon>Spirurina</taxon>
        <taxon>Spiruromorpha</taxon>
        <taxon>Thelazioidea</taxon>
        <taxon>Thelaziidae</taxon>
        <taxon>Thelazia</taxon>
    </lineage>
</organism>